<evidence type="ECO:0000313" key="9">
    <source>
        <dbReference type="Proteomes" id="UP000001887"/>
    </source>
</evidence>
<dbReference type="GO" id="GO:0005524">
    <property type="term" value="F:ATP binding"/>
    <property type="evidence" value="ECO:0007669"/>
    <property type="project" value="UniProtKB-KW"/>
</dbReference>
<evidence type="ECO:0000256" key="6">
    <source>
        <dbReference type="HAMAP-Rule" id="MF_01965"/>
    </source>
</evidence>
<keyword evidence="2 6" id="KW-0067">ATP-binding</keyword>
<accession>D2R115</accession>
<comment type="catalytic activity">
    <reaction evidence="6">
        <text>(6S)-NADHX + ADP = AMP + phosphate + NADH + H(+)</text>
        <dbReference type="Rhea" id="RHEA:32223"/>
        <dbReference type="ChEBI" id="CHEBI:15378"/>
        <dbReference type="ChEBI" id="CHEBI:43474"/>
        <dbReference type="ChEBI" id="CHEBI:57945"/>
        <dbReference type="ChEBI" id="CHEBI:64074"/>
        <dbReference type="ChEBI" id="CHEBI:456215"/>
        <dbReference type="ChEBI" id="CHEBI:456216"/>
        <dbReference type="EC" id="4.2.1.136"/>
    </reaction>
</comment>
<dbReference type="GO" id="GO:0016301">
    <property type="term" value="F:kinase activity"/>
    <property type="evidence" value="ECO:0007669"/>
    <property type="project" value="UniProtKB-KW"/>
</dbReference>
<dbReference type="Pfam" id="PF01256">
    <property type="entry name" value="Carb_kinase"/>
    <property type="match status" value="1"/>
</dbReference>
<evidence type="ECO:0000259" key="7">
    <source>
        <dbReference type="PROSITE" id="PS51383"/>
    </source>
</evidence>
<feature type="domain" description="YjeF C-terminal" evidence="7">
    <location>
        <begin position="1"/>
        <end position="281"/>
    </location>
</feature>
<feature type="binding site" evidence="6">
    <location>
        <position position="157"/>
    </location>
    <ligand>
        <name>(6S)-NADPHX</name>
        <dbReference type="ChEBI" id="CHEBI:64076"/>
    </ligand>
</feature>
<dbReference type="PANTHER" id="PTHR12592:SF0">
    <property type="entry name" value="ATP-DEPENDENT (S)-NAD(P)H-HYDRATE DEHYDRATASE"/>
    <property type="match status" value="1"/>
</dbReference>
<dbReference type="InterPro" id="IPR029056">
    <property type="entry name" value="Ribokinase-like"/>
</dbReference>
<feature type="binding site" evidence="6">
    <location>
        <begin position="193"/>
        <end position="197"/>
    </location>
    <ligand>
        <name>AMP</name>
        <dbReference type="ChEBI" id="CHEBI:456215"/>
    </ligand>
</feature>
<protein>
    <recommendedName>
        <fullName evidence="6">ADP-dependent (S)-NAD(P)H-hydrate dehydratase</fullName>
        <ecNumber evidence="6">4.2.1.136</ecNumber>
    </recommendedName>
    <alternativeName>
        <fullName evidence="6">ADP-dependent NAD(P)HX dehydratase</fullName>
    </alternativeName>
</protein>
<comment type="similarity">
    <text evidence="6">Belongs to the NnrD/CARKD family.</text>
</comment>
<dbReference type="InterPro" id="IPR000631">
    <property type="entry name" value="CARKD"/>
</dbReference>
<comment type="cofactor">
    <cofactor evidence="6">
        <name>Mg(2+)</name>
        <dbReference type="ChEBI" id="CHEBI:18420"/>
    </cofactor>
</comment>
<dbReference type="eggNOG" id="COG0063">
    <property type="taxonomic scope" value="Bacteria"/>
</dbReference>
<dbReference type="PANTHER" id="PTHR12592">
    <property type="entry name" value="ATP-DEPENDENT (S)-NAD(P)H-HYDRATE DEHYDRATASE FAMILY MEMBER"/>
    <property type="match status" value="1"/>
</dbReference>
<dbReference type="CDD" id="cd01171">
    <property type="entry name" value="YXKO-related"/>
    <property type="match status" value="1"/>
</dbReference>
<keyword evidence="1 6" id="KW-0547">Nucleotide-binding</keyword>
<feature type="binding site" evidence="6">
    <location>
        <position position="222"/>
    </location>
    <ligand>
        <name>(6S)-NADPHX</name>
        <dbReference type="ChEBI" id="CHEBI:64076"/>
    </ligand>
</feature>
<keyword evidence="3 6" id="KW-0521">NADP</keyword>
<dbReference type="PROSITE" id="PS51383">
    <property type="entry name" value="YJEF_C_3"/>
    <property type="match status" value="1"/>
</dbReference>
<evidence type="ECO:0000256" key="3">
    <source>
        <dbReference type="ARBA" id="ARBA00022857"/>
    </source>
</evidence>
<dbReference type="SUPFAM" id="SSF53613">
    <property type="entry name" value="Ribokinase-like"/>
    <property type="match status" value="1"/>
</dbReference>
<feature type="binding site" evidence="6">
    <location>
        <position position="107"/>
    </location>
    <ligand>
        <name>(6S)-NADPHX</name>
        <dbReference type="ChEBI" id="CHEBI:64076"/>
    </ligand>
</feature>
<keyword evidence="8" id="KW-0418">Kinase</keyword>
<dbReference type="GO" id="GO:0046496">
    <property type="term" value="P:nicotinamide nucleotide metabolic process"/>
    <property type="evidence" value="ECO:0007669"/>
    <property type="project" value="UniProtKB-UniRule"/>
</dbReference>
<evidence type="ECO:0000256" key="4">
    <source>
        <dbReference type="ARBA" id="ARBA00023027"/>
    </source>
</evidence>
<dbReference type="EMBL" id="CP001848">
    <property type="protein sequence ID" value="ADB18500.1"/>
    <property type="molecule type" value="Genomic_DNA"/>
</dbReference>
<evidence type="ECO:0000256" key="2">
    <source>
        <dbReference type="ARBA" id="ARBA00022840"/>
    </source>
</evidence>
<dbReference type="HOGENOM" id="CLU_024853_2_2_0"/>
<feature type="binding site" evidence="6">
    <location>
        <position position="221"/>
    </location>
    <ligand>
        <name>AMP</name>
        <dbReference type="ChEBI" id="CHEBI:456215"/>
    </ligand>
</feature>
<keyword evidence="5 6" id="KW-0456">Lyase</keyword>
<proteinExistence type="inferred from homology"/>
<dbReference type="GO" id="GO:0052856">
    <property type="term" value="F:NAD(P)HX epimerase activity"/>
    <property type="evidence" value="ECO:0007669"/>
    <property type="project" value="TreeGrafter"/>
</dbReference>
<evidence type="ECO:0000256" key="1">
    <source>
        <dbReference type="ARBA" id="ARBA00022741"/>
    </source>
</evidence>
<name>D2R115_PIRSD</name>
<dbReference type="EC" id="4.2.1.136" evidence="6"/>
<dbReference type="GO" id="GO:0110051">
    <property type="term" value="P:metabolite repair"/>
    <property type="evidence" value="ECO:0007669"/>
    <property type="project" value="TreeGrafter"/>
</dbReference>
<reference evidence="8 9" key="1">
    <citation type="journal article" date="2009" name="Stand. Genomic Sci.">
        <title>Complete genome sequence of Pirellula staleyi type strain (ATCC 27377).</title>
        <authorList>
            <person name="Clum A."/>
            <person name="Tindall B.J."/>
            <person name="Sikorski J."/>
            <person name="Ivanova N."/>
            <person name="Mavrommatis K."/>
            <person name="Lucas S."/>
            <person name="Glavina del Rio T."/>
            <person name="Nolan M."/>
            <person name="Chen F."/>
            <person name="Tice H."/>
            <person name="Pitluck S."/>
            <person name="Cheng J.F."/>
            <person name="Chertkov O."/>
            <person name="Brettin T."/>
            <person name="Han C."/>
            <person name="Detter J.C."/>
            <person name="Kuske C."/>
            <person name="Bruce D."/>
            <person name="Goodwin L."/>
            <person name="Ovchinikova G."/>
            <person name="Pati A."/>
            <person name="Mikhailova N."/>
            <person name="Chen A."/>
            <person name="Palaniappan K."/>
            <person name="Land M."/>
            <person name="Hauser L."/>
            <person name="Chang Y.J."/>
            <person name="Jeffries C.D."/>
            <person name="Chain P."/>
            <person name="Rohde M."/>
            <person name="Goker M."/>
            <person name="Bristow J."/>
            <person name="Eisen J.A."/>
            <person name="Markowitz V."/>
            <person name="Hugenholtz P."/>
            <person name="Kyrpides N.C."/>
            <person name="Klenk H.P."/>
            <person name="Lapidus A."/>
        </authorList>
    </citation>
    <scope>NUCLEOTIDE SEQUENCE [LARGE SCALE GENOMIC DNA]</scope>
    <source>
        <strain evidence="9">ATCC 27377 / DSM 6068 / ICPB 4128</strain>
    </source>
</reference>
<feature type="binding site" evidence="6">
    <location>
        <position position="36"/>
    </location>
    <ligand>
        <name>(6S)-NADPHX</name>
        <dbReference type="ChEBI" id="CHEBI:64076"/>
    </ligand>
</feature>
<organism evidence="8 9">
    <name type="scientific">Pirellula staleyi (strain ATCC 27377 / DSM 6068 / ICPB 4128)</name>
    <name type="common">Pirella staleyi</name>
    <dbReference type="NCBI Taxonomy" id="530564"/>
    <lineage>
        <taxon>Bacteria</taxon>
        <taxon>Pseudomonadati</taxon>
        <taxon>Planctomycetota</taxon>
        <taxon>Planctomycetia</taxon>
        <taxon>Pirellulales</taxon>
        <taxon>Pirellulaceae</taxon>
        <taxon>Pirellula</taxon>
    </lineage>
</organism>
<dbReference type="KEGG" id="psl:Psta_3845"/>
<dbReference type="NCBIfam" id="TIGR00196">
    <property type="entry name" value="yjeF_cterm"/>
    <property type="match status" value="1"/>
</dbReference>
<comment type="catalytic activity">
    <reaction evidence="6">
        <text>(6S)-NADPHX + ADP = AMP + phosphate + NADPH + H(+)</text>
        <dbReference type="Rhea" id="RHEA:32235"/>
        <dbReference type="ChEBI" id="CHEBI:15378"/>
        <dbReference type="ChEBI" id="CHEBI:43474"/>
        <dbReference type="ChEBI" id="CHEBI:57783"/>
        <dbReference type="ChEBI" id="CHEBI:64076"/>
        <dbReference type="ChEBI" id="CHEBI:456215"/>
        <dbReference type="ChEBI" id="CHEBI:456216"/>
        <dbReference type="EC" id="4.2.1.136"/>
    </reaction>
</comment>
<dbReference type="Gene3D" id="3.40.1190.20">
    <property type="match status" value="1"/>
</dbReference>
<dbReference type="STRING" id="530564.Psta_3845"/>
<gene>
    <name evidence="6" type="primary">nnrD</name>
    <name evidence="8" type="ordered locus">Psta_3845</name>
</gene>
<dbReference type="HAMAP" id="MF_01965">
    <property type="entry name" value="NADHX_dehydratase"/>
    <property type="match status" value="1"/>
</dbReference>
<keyword evidence="8" id="KW-0808">Transferase</keyword>
<comment type="subunit">
    <text evidence="6">Homotetramer.</text>
</comment>
<dbReference type="GO" id="GO:0052855">
    <property type="term" value="F:ADP-dependent NAD(P)H-hydrate dehydratase activity"/>
    <property type="evidence" value="ECO:0007669"/>
    <property type="project" value="UniProtKB-UniRule"/>
</dbReference>
<evidence type="ECO:0000256" key="5">
    <source>
        <dbReference type="ARBA" id="ARBA00023239"/>
    </source>
</evidence>
<evidence type="ECO:0000313" key="8">
    <source>
        <dbReference type="EMBL" id="ADB18500.1"/>
    </source>
</evidence>
<sequence length="289" mass="29959">MSNSPLPKLSPRQRASHKGDFGRVLIVGGSKGMAGAVALAGISSLRMGAGLVRLAIPEPIANLVASFEPSYMTVSLPTDDGVRGSIRAYHELVKEIEWADVVAIGPGLGQSKDLAQLVRWLFDRTEKPAIFDADALNMLSPLDLSARPAGPRILTPHPGELRRLAGKPLASRDEQIKAAQSIAAKLGVIVLVKGEGTAITDGQTTALNTTGNPGMATGGSGDALTGIIAALVGQKLSPLEAAILGAHLHGLAGDLAAAELGEISLIASDLPRFLPRAIQQYQRDTASPV</sequence>
<dbReference type="AlphaFoldDB" id="D2R115"/>
<keyword evidence="4 6" id="KW-0520">NAD</keyword>
<dbReference type="OrthoDB" id="9806925at2"/>
<dbReference type="Proteomes" id="UP000001887">
    <property type="component" value="Chromosome"/>
</dbReference>
<keyword evidence="9" id="KW-1185">Reference proteome</keyword>
<comment type="function">
    <text evidence="6">Catalyzes the dehydration of the S-form of NAD(P)HX at the expense of ADP, which is converted to AMP. Together with NAD(P)HX epimerase, which catalyzes the epimerization of the S- and R-forms, the enzyme allows the repair of both epimers of NAD(P)HX, a damaged form of NAD(P)H that is a result of enzymatic or heat-dependent hydration.</text>
</comment>